<comment type="caution">
    <text evidence="1">The sequence shown here is derived from an EMBL/GenBank/DDBJ whole genome shotgun (WGS) entry which is preliminary data.</text>
</comment>
<reference evidence="1 2" key="1">
    <citation type="submission" date="2020-08" db="EMBL/GenBank/DDBJ databases">
        <title>Genomic Encyclopedia of Type Strains, Phase IV (KMG-V): Genome sequencing to study the core and pangenomes of soil and plant-associated prokaryotes.</title>
        <authorList>
            <person name="Whitman W."/>
        </authorList>
    </citation>
    <scope>NUCLEOTIDE SEQUENCE [LARGE SCALE GENOMIC DNA]</scope>
    <source>
        <strain evidence="1 2">SEMIA 402</strain>
    </source>
</reference>
<dbReference type="RefSeq" id="WP_246778404.1">
    <property type="nucleotide sequence ID" value="NZ_JACIGM010000001.1"/>
</dbReference>
<name>A0A7W6RH02_9HYPH</name>
<dbReference type="AlphaFoldDB" id="A0A7W6RH02"/>
<dbReference type="EMBL" id="JACIGM010000001">
    <property type="protein sequence ID" value="MBB4272338.1"/>
    <property type="molecule type" value="Genomic_DNA"/>
</dbReference>
<gene>
    <name evidence="1" type="ORF">GGE12_000080</name>
</gene>
<dbReference type="Proteomes" id="UP000533641">
    <property type="component" value="Unassembled WGS sequence"/>
</dbReference>
<proteinExistence type="predicted"/>
<sequence>MLTMDVHQSMGTFRDSVEAFGDAAMAETTRTDIDFDQASKTISALYDRCKTEIGRMSEAYSRRPWSIADHMACRQVADHSLVTLDAIYQGMRTALANWHGKD</sequence>
<organism evidence="1 2">
    <name type="scientific">Rhizobium mongolense</name>
    <dbReference type="NCBI Taxonomy" id="57676"/>
    <lineage>
        <taxon>Bacteria</taxon>
        <taxon>Pseudomonadati</taxon>
        <taxon>Pseudomonadota</taxon>
        <taxon>Alphaproteobacteria</taxon>
        <taxon>Hyphomicrobiales</taxon>
        <taxon>Rhizobiaceae</taxon>
        <taxon>Rhizobium/Agrobacterium group</taxon>
        <taxon>Rhizobium</taxon>
    </lineage>
</organism>
<protein>
    <submittedName>
        <fullName evidence="1">Uncharacterized protein</fullName>
    </submittedName>
</protein>
<evidence type="ECO:0000313" key="1">
    <source>
        <dbReference type="EMBL" id="MBB4272338.1"/>
    </source>
</evidence>
<evidence type="ECO:0000313" key="2">
    <source>
        <dbReference type="Proteomes" id="UP000533641"/>
    </source>
</evidence>
<accession>A0A7W6RH02</accession>